<dbReference type="AlphaFoldDB" id="T0YTR8"/>
<proteinExistence type="predicted"/>
<comment type="caution">
    <text evidence="2">The sequence shown here is derived from an EMBL/GenBank/DDBJ whole genome shotgun (WGS) entry which is preliminary data.</text>
</comment>
<reference evidence="2" key="1">
    <citation type="submission" date="2013-08" db="EMBL/GenBank/DDBJ databases">
        <authorList>
            <person name="Mendez C."/>
            <person name="Richter M."/>
            <person name="Ferrer M."/>
            <person name="Sanchez J."/>
        </authorList>
    </citation>
    <scope>NUCLEOTIDE SEQUENCE</scope>
</reference>
<dbReference type="InterPro" id="IPR050764">
    <property type="entry name" value="CbbQ/NirQ/NorQ/GpvN"/>
</dbReference>
<dbReference type="GO" id="GO:0016887">
    <property type="term" value="F:ATP hydrolysis activity"/>
    <property type="evidence" value="ECO:0007669"/>
    <property type="project" value="InterPro"/>
</dbReference>
<organism evidence="2">
    <name type="scientific">mine drainage metagenome</name>
    <dbReference type="NCBI Taxonomy" id="410659"/>
    <lineage>
        <taxon>unclassified sequences</taxon>
        <taxon>metagenomes</taxon>
        <taxon>ecological metagenomes</taxon>
    </lineage>
</organism>
<dbReference type="Gene3D" id="3.40.50.300">
    <property type="entry name" value="P-loop containing nucleotide triphosphate hydrolases"/>
    <property type="match status" value="1"/>
</dbReference>
<protein>
    <submittedName>
        <fullName evidence="2">ATPase associated with various cellular activities AAA_3</fullName>
    </submittedName>
</protein>
<dbReference type="InterPro" id="IPR011703">
    <property type="entry name" value="ATPase_AAA-3"/>
</dbReference>
<dbReference type="PANTHER" id="PTHR42759">
    <property type="entry name" value="MOXR FAMILY PROTEIN"/>
    <property type="match status" value="1"/>
</dbReference>
<dbReference type="SMART" id="SM00382">
    <property type="entry name" value="AAA"/>
    <property type="match status" value="1"/>
</dbReference>
<reference evidence="2" key="2">
    <citation type="journal article" date="2014" name="ISME J.">
        <title>Microbial stratification in low pH oxic and suboxic macroscopic growths along an acid mine drainage.</title>
        <authorList>
            <person name="Mendez-Garcia C."/>
            <person name="Mesa V."/>
            <person name="Sprenger R.R."/>
            <person name="Richter M."/>
            <person name="Diez M.S."/>
            <person name="Solano J."/>
            <person name="Bargiela R."/>
            <person name="Golyshina O.V."/>
            <person name="Manteca A."/>
            <person name="Ramos J.L."/>
            <person name="Gallego J.R."/>
            <person name="Llorente I."/>
            <person name="Martins Dos Santos V.A."/>
            <person name="Jensen O.N."/>
            <person name="Pelaez A.I."/>
            <person name="Sanchez J."/>
            <person name="Ferrer M."/>
        </authorList>
    </citation>
    <scope>NUCLEOTIDE SEQUENCE</scope>
</reference>
<dbReference type="SUPFAM" id="SSF52540">
    <property type="entry name" value="P-loop containing nucleoside triphosphate hydrolases"/>
    <property type="match status" value="1"/>
</dbReference>
<dbReference type="Pfam" id="PF07726">
    <property type="entry name" value="AAA_3"/>
    <property type="match status" value="1"/>
</dbReference>
<dbReference type="InterPro" id="IPR027417">
    <property type="entry name" value="P-loop_NTPase"/>
</dbReference>
<gene>
    <name evidence="2" type="ORF">B1B_16467</name>
</gene>
<dbReference type="EMBL" id="AUZY01010958">
    <property type="protein sequence ID" value="EQD36563.1"/>
    <property type="molecule type" value="Genomic_DNA"/>
</dbReference>
<sequence length="158" mass="17393">QQRLGDTVFGLRELIDALIIAVIARGHALLEGPPGLGKTLLAKSLATALAGRFTRVQGTADLMPADIIGTHVFDEASRKFTLHPGPVFTDVLLVDEINRASPKTQSALLQAMEERQVSLDRQTYRLPPAFLVIATQNPHEFEGHLSLPESQLDRFMMR</sequence>
<dbReference type="CDD" id="cd00009">
    <property type="entry name" value="AAA"/>
    <property type="match status" value="1"/>
</dbReference>
<dbReference type="PANTHER" id="PTHR42759:SF1">
    <property type="entry name" value="MAGNESIUM-CHELATASE SUBUNIT CHLD"/>
    <property type="match status" value="1"/>
</dbReference>
<dbReference type="GO" id="GO:0005524">
    <property type="term" value="F:ATP binding"/>
    <property type="evidence" value="ECO:0007669"/>
    <property type="project" value="InterPro"/>
</dbReference>
<evidence type="ECO:0000313" key="2">
    <source>
        <dbReference type="EMBL" id="EQD36563.1"/>
    </source>
</evidence>
<feature type="non-terminal residue" evidence="2">
    <location>
        <position position="158"/>
    </location>
</feature>
<accession>T0YTR8</accession>
<feature type="domain" description="AAA+ ATPase" evidence="1">
    <location>
        <begin position="24"/>
        <end position="153"/>
    </location>
</feature>
<name>T0YTR8_9ZZZZ</name>
<feature type="non-terminal residue" evidence="2">
    <location>
        <position position="1"/>
    </location>
</feature>
<dbReference type="InterPro" id="IPR003593">
    <property type="entry name" value="AAA+_ATPase"/>
</dbReference>
<evidence type="ECO:0000259" key="1">
    <source>
        <dbReference type="SMART" id="SM00382"/>
    </source>
</evidence>